<dbReference type="GO" id="GO:0016868">
    <property type="term" value="F:intramolecular phosphotransferase activity"/>
    <property type="evidence" value="ECO:0007669"/>
    <property type="project" value="InterPro"/>
</dbReference>
<dbReference type="Pfam" id="PF00408">
    <property type="entry name" value="PGM_PMM_IV"/>
    <property type="match status" value="1"/>
</dbReference>
<protein>
    <submittedName>
        <fullName evidence="2">Phospho-sugar mutase</fullName>
    </submittedName>
</protein>
<reference evidence="2 3" key="1">
    <citation type="submission" date="2018-06" db="EMBL/GenBank/DDBJ databases">
        <title>NTM in soil in Japan.</title>
        <authorList>
            <person name="Ohya K."/>
        </authorList>
    </citation>
    <scope>NUCLEOTIDE SEQUENCE [LARGE SCALE GENOMIC DNA]</scope>
    <source>
        <strain evidence="2 3">GF76</strain>
    </source>
</reference>
<dbReference type="Gene3D" id="3.30.310.50">
    <property type="entry name" value="Alpha-D-phosphohexomutase, C-terminal domain"/>
    <property type="match status" value="1"/>
</dbReference>
<evidence type="ECO:0000313" key="2">
    <source>
        <dbReference type="EMBL" id="RAU95266.1"/>
    </source>
</evidence>
<organism evidence="2 3">
    <name type="scientific">Mycobacterium colombiense</name>
    <dbReference type="NCBI Taxonomy" id="339268"/>
    <lineage>
        <taxon>Bacteria</taxon>
        <taxon>Bacillati</taxon>
        <taxon>Actinomycetota</taxon>
        <taxon>Actinomycetes</taxon>
        <taxon>Mycobacteriales</taxon>
        <taxon>Mycobacteriaceae</taxon>
        <taxon>Mycobacterium</taxon>
        <taxon>Mycobacterium avium complex (MAC)</taxon>
    </lineage>
</organism>
<comment type="caution">
    <text evidence="2">The sequence shown here is derived from an EMBL/GenBank/DDBJ whole genome shotgun (WGS) entry which is preliminary data.</text>
</comment>
<dbReference type="Proteomes" id="UP000250347">
    <property type="component" value="Unassembled WGS sequence"/>
</dbReference>
<name>A0A329KTC7_9MYCO</name>
<sequence>YPAQLTDITDALIFTAGGDGASIRLVVRPSGTEPKLKCYLEIRCAVDDDLSASRRRARALRERLVAAVQSW</sequence>
<dbReference type="InterPro" id="IPR036900">
    <property type="entry name" value="A-D-PHexomutase_C_sf"/>
</dbReference>
<dbReference type="SUPFAM" id="SSF55957">
    <property type="entry name" value="Phosphoglucomutase, C-terminal domain"/>
    <property type="match status" value="1"/>
</dbReference>
<gene>
    <name evidence="2" type="ORF">DQP58_12795</name>
</gene>
<feature type="non-terminal residue" evidence="2">
    <location>
        <position position="1"/>
    </location>
</feature>
<evidence type="ECO:0000259" key="1">
    <source>
        <dbReference type="Pfam" id="PF00408"/>
    </source>
</evidence>
<accession>A0A329KTC7</accession>
<dbReference type="InterPro" id="IPR005843">
    <property type="entry name" value="A-D-PHexomutase_C"/>
</dbReference>
<dbReference type="AlphaFoldDB" id="A0A329KTC7"/>
<evidence type="ECO:0000313" key="3">
    <source>
        <dbReference type="Proteomes" id="UP000250347"/>
    </source>
</evidence>
<proteinExistence type="predicted"/>
<feature type="domain" description="Alpha-D-phosphohexomutase C-terminal" evidence="1">
    <location>
        <begin position="17"/>
        <end position="41"/>
    </location>
</feature>
<dbReference type="EMBL" id="QMEU01000030">
    <property type="protein sequence ID" value="RAU95266.1"/>
    <property type="molecule type" value="Genomic_DNA"/>
</dbReference>